<dbReference type="Proteomes" id="UP000323188">
    <property type="component" value="Unassembled WGS sequence"/>
</dbReference>
<sequence>MKYTRVIYILVLLGVWSCKETPKTADKTTDYTVVPIEYARGFSIEKSDTGITILKITSPWPNAETAFTYALVPKEKLPTITLDSDAFDAIIGTPVESIVVTSTTHIPALESLGVLEKLIGFPGTDYISSIHARKRIDTGKIQELGSNESLNTEMVLVLQPDLVIGFSINAENKTYNTLQKANIPVVYNGDWTEESPLGKAEWIKFFAPFFEKEMEADRIFKKIAKDYNDAVAIAKKTGTVPTVLSGAMYKDVWYLPGGESWAAQFLRDANANYLWADTPETGSLSLSWEHALEKGQHADLWIAPAQFTSYMQMKDASTHYTQFDAFQKRKIFTFSKTKGATGGILYYELAPQRPDLVLKDLIHILHPEVLPEYEPFFFTPLE</sequence>
<dbReference type="GO" id="GO:0071281">
    <property type="term" value="P:cellular response to iron ion"/>
    <property type="evidence" value="ECO:0007669"/>
    <property type="project" value="TreeGrafter"/>
</dbReference>
<evidence type="ECO:0000313" key="2">
    <source>
        <dbReference type="EMBL" id="KAA2216819.1"/>
    </source>
</evidence>
<proteinExistence type="predicted"/>
<evidence type="ECO:0000313" key="3">
    <source>
        <dbReference type="Proteomes" id="UP000323188"/>
    </source>
</evidence>
<dbReference type="EMBL" id="VUOE01000002">
    <property type="protein sequence ID" value="KAA2216819.1"/>
    <property type="molecule type" value="Genomic_DNA"/>
</dbReference>
<dbReference type="Gene3D" id="3.40.50.1980">
    <property type="entry name" value="Nitrogenase molybdenum iron protein domain"/>
    <property type="match status" value="2"/>
</dbReference>
<reference evidence="2 3" key="1">
    <citation type="submission" date="2019-09" db="EMBL/GenBank/DDBJ databases">
        <authorList>
            <person name="Khan S.A."/>
            <person name="Jeon C.O."/>
            <person name="Chun B.H."/>
            <person name="Jeong S.E."/>
        </authorList>
    </citation>
    <scope>NUCLEOTIDE SEQUENCE [LARGE SCALE GENOMIC DNA]</scope>
    <source>
        <strain evidence="2 3">KCTC 42508</strain>
    </source>
</reference>
<evidence type="ECO:0000259" key="1">
    <source>
        <dbReference type="PROSITE" id="PS50983"/>
    </source>
</evidence>
<gene>
    <name evidence="2" type="ORF">F0361_12575</name>
</gene>
<name>A0A5B2TRE7_9FLAO</name>
<dbReference type="RefSeq" id="WP_154918937.1">
    <property type="nucleotide sequence ID" value="NZ_VUOE01000002.1"/>
</dbReference>
<organism evidence="2 3">
    <name type="scientific">Maribacter flavus</name>
    <dbReference type="NCBI Taxonomy" id="1658664"/>
    <lineage>
        <taxon>Bacteria</taxon>
        <taxon>Pseudomonadati</taxon>
        <taxon>Bacteroidota</taxon>
        <taxon>Flavobacteriia</taxon>
        <taxon>Flavobacteriales</taxon>
        <taxon>Flavobacteriaceae</taxon>
        <taxon>Maribacter</taxon>
    </lineage>
</organism>
<dbReference type="Pfam" id="PF01497">
    <property type="entry name" value="Peripla_BP_2"/>
    <property type="match status" value="1"/>
</dbReference>
<dbReference type="AlphaFoldDB" id="A0A5B2TRE7"/>
<dbReference type="CDD" id="cd01141">
    <property type="entry name" value="TroA_d"/>
    <property type="match status" value="1"/>
</dbReference>
<comment type="caution">
    <text evidence="2">The sequence shown here is derived from an EMBL/GenBank/DDBJ whole genome shotgun (WGS) entry which is preliminary data.</text>
</comment>
<accession>A0A5B2TRE7</accession>
<protein>
    <submittedName>
        <fullName evidence="2">ABC transporter substrate-binding protein</fullName>
    </submittedName>
</protein>
<dbReference type="SUPFAM" id="SSF53807">
    <property type="entry name" value="Helical backbone' metal receptor"/>
    <property type="match status" value="1"/>
</dbReference>
<dbReference type="PANTHER" id="PTHR30535">
    <property type="entry name" value="VITAMIN B12-BINDING PROTEIN"/>
    <property type="match status" value="1"/>
</dbReference>
<dbReference type="InterPro" id="IPR002491">
    <property type="entry name" value="ABC_transptr_periplasmic_BD"/>
</dbReference>
<dbReference type="PANTHER" id="PTHR30535:SF34">
    <property type="entry name" value="MOLYBDATE-BINDING PROTEIN MOLA"/>
    <property type="match status" value="1"/>
</dbReference>
<dbReference type="InterPro" id="IPR050902">
    <property type="entry name" value="ABC_Transporter_SBP"/>
</dbReference>
<feature type="domain" description="Fe/B12 periplasmic-binding" evidence="1">
    <location>
        <begin position="97"/>
        <end position="369"/>
    </location>
</feature>
<dbReference type="PROSITE" id="PS50983">
    <property type="entry name" value="FE_B12_PBP"/>
    <property type="match status" value="1"/>
</dbReference>